<dbReference type="AlphaFoldDB" id="A0A8I3A2D5"/>
<evidence type="ECO:0000313" key="1">
    <source>
        <dbReference type="EMBL" id="KAG6369361.1"/>
    </source>
</evidence>
<organism evidence="1 2">
    <name type="scientific">Boletus reticuloceps</name>
    <dbReference type="NCBI Taxonomy" id="495285"/>
    <lineage>
        <taxon>Eukaryota</taxon>
        <taxon>Fungi</taxon>
        <taxon>Dikarya</taxon>
        <taxon>Basidiomycota</taxon>
        <taxon>Agaricomycotina</taxon>
        <taxon>Agaricomycetes</taxon>
        <taxon>Agaricomycetidae</taxon>
        <taxon>Boletales</taxon>
        <taxon>Boletineae</taxon>
        <taxon>Boletaceae</taxon>
        <taxon>Boletoideae</taxon>
        <taxon>Boletus</taxon>
    </lineage>
</organism>
<dbReference type="Proteomes" id="UP000683000">
    <property type="component" value="Unassembled WGS sequence"/>
</dbReference>
<name>A0A8I3A2D5_9AGAM</name>
<evidence type="ECO:0000313" key="2">
    <source>
        <dbReference type="Proteomes" id="UP000683000"/>
    </source>
</evidence>
<proteinExistence type="predicted"/>
<sequence length="241" mass="27447">MDILSLSEKLWKNRKQWKTLTHGQQNQNWDPVHQKCLSCAGLDDSKKCIRYLWVHETGLKDTLENKLIIPEEDNAISPLICPSPVILNNSYTFLIQNGSLNTITEKCVSLTDLNLDPIVFDQHTYDQCGQFVIHLLDNRTREEIAGVVFCLLEYDEIQQLRENQAKIKMLMAKLKCRKAFSDWDYGEMCALGSCQPSGGRPGDGYVPYPASNVLTREDICTLFSHALVCLLSPLLFVHRNA</sequence>
<protein>
    <submittedName>
        <fullName evidence="1">Uncharacterized protein</fullName>
    </submittedName>
</protein>
<reference evidence="1" key="1">
    <citation type="submission" date="2021-03" db="EMBL/GenBank/DDBJ databases">
        <title>Evolutionary innovations through gain and loss of genes in the ectomycorrhizal Boletales.</title>
        <authorList>
            <person name="Wu G."/>
            <person name="Miyauchi S."/>
            <person name="Morin E."/>
            <person name="Yang Z.-L."/>
            <person name="Xu J."/>
            <person name="Martin F.M."/>
        </authorList>
    </citation>
    <scope>NUCLEOTIDE SEQUENCE</scope>
    <source>
        <strain evidence="1">BR01</strain>
    </source>
</reference>
<keyword evidence="2" id="KW-1185">Reference proteome</keyword>
<accession>A0A8I3A2D5</accession>
<comment type="caution">
    <text evidence="1">The sequence shown here is derived from an EMBL/GenBank/DDBJ whole genome shotgun (WGS) entry which is preliminary data.</text>
</comment>
<gene>
    <name evidence="1" type="ORF">JVT61DRAFT_15008</name>
</gene>
<dbReference type="OrthoDB" id="2634618at2759"/>
<dbReference type="EMBL" id="JAGFBS010000087">
    <property type="protein sequence ID" value="KAG6369361.1"/>
    <property type="molecule type" value="Genomic_DNA"/>
</dbReference>